<accession>A0A1I7CNU9</accession>
<evidence type="ECO:0000313" key="2">
    <source>
        <dbReference type="Proteomes" id="UP000199546"/>
    </source>
</evidence>
<protein>
    <submittedName>
        <fullName evidence="1">Predicted ester cyclase</fullName>
    </submittedName>
</protein>
<dbReference type="EMBL" id="FPBA01000024">
    <property type="protein sequence ID" value="SFU01048.1"/>
    <property type="molecule type" value="Genomic_DNA"/>
</dbReference>
<dbReference type="SUPFAM" id="SSF54427">
    <property type="entry name" value="NTF2-like"/>
    <property type="match status" value="1"/>
</dbReference>
<dbReference type="GO" id="GO:0030638">
    <property type="term" value="P:polyketide metabolic process"/>
    <property type="evidence" value="ECO:0007669"/>
    <property type="project" value="InterPro"/>
</dbReference>
<keyword evidence="2" id="KW-1185">Reference proteome</keyword>
<gene>
    <name evidence="1" type="ORF">SAMN05660657_04694</name>
</gene>
<organism evidence="1 2">
    <name type="scientific">Geodermatophilus amargosae</name>
    <dbReference type="NCBI Taxonomy" id="1296565"/>
    <lineage>
        <taxon>Bacteria</taxon>
        <taxon>Bacillati</taxon>
        <taxon>Actinomycetota</taxon>
        <taxon>Actinomycetes</taxon>
        <taxon>Geodermatophilales</taxon>
        <taxon>Geodermatophilaceae</taxon>
        <taxon>Geodermatophilus</taxon>
    </lineage>
</organism>
<evidence type="ECO:0000313" key="1">
    <source>
        <dbReference type="EMBL" id="SFU01048.1"/>
    </source>
</evidence>
<dbReference type="InterPro" id="IPR032710">
    <property type="entry name" value="NTF2-like_dom_sf"/>
</dbReference>
<dbReference type="AlphaFoldDB" id="A0A1I7CNU9"/>
<proteinExistence type="predicted"/>
<name>A0A1I7CNU9_9ACTN</name>
<dbReference type="Gene3D" id="3.10.450.50">
    <property type="match status" value="1"/>
</dbReference>
<dbReference type="RefSeq" id="WP_175551753.1">
    <property type="nucleotide sequence ID" value="NZ_FPBA01000024.1"/>
</dbReference>
<sequence length="123" mass="13337">MTDNDTRAVMEAYIQALVNGAEFERFLAPDVVWTTMETGRETHGRQAVRDLIIGLHTQVFDAHPELVSLVCGDGTAMLEAVFDGRQTGEFAGVPASGAHVRIPLPCPTTWPTASSQHFGRTSP</sequence>
<dbReference type="Pfam" id="PF07366">
    <property type="entry name" value="SnoaL"/>
    <property type="match status" value="1"/>
</dbReference>
<dbReference type="Proteomes" id="UP000199546">
    <property type="component" value="Unassembled WGS sequence"/>
</dbReference>
<dbReference type="InterPro" id="IPR009959">
    <property type="entry name" value="Cyclase_SnoaL-like"/>
</dbReference>
<reference evidence="2" key="1">
    <citation type="submission" date="2016-10" db="EMBL/GenBank/DDBJ databases">
        <authorList>
            <person name="Varghese N."/>
            <person name="Submissions S."/>
        </authorList>
    </citation>
    <scope>NUCLEOTIDE SEQUENCE [LARGE SCALE GENOMIC DNA]</scope>
    <source>
        <strain evidence="2">DSM 46136</strain>
    </source>
</reference>